<dbReference type="Proteomes" id="UP000218811">
    <property type="component" value="Unassembled WGS sequence"/>
</dbReference>
<comment type="caution">
    <text evidence="5">Lacks conserved residue(s) required for the propagation of feature annotation.</text>
</comment>
<sequence>MPAGPSDSPSRLSHRQSRIAVRNPSLPPLFEATGESSAGDRGSLSTFSSTTALPPLDWEKRQSTYSEDGDPFVDYETPVPRLGGDQYQAAPGLAYENARNSRHSLSTSGHSTSTLAPNHTGYYSTSPLSIPPSICTTHTGYSHSRPDGSSSYGTPYSPVDHFRYHTEAHGSAVHSHAASQAPCSRSLTPTPDDEYHITGTGDMHGAQYSPRRSPGSYDYFDYKEHLQTRLQGTNGSDGYLHPHADPEKSLASNASSPYPEPPETPVRRHFGPAPPRRILLPTQDEEAREAVQGKPRRRPVRAARASLAEARRGGDAHDAEDEVLFCWTLYGVMQNISHLSMRKNSRMWGPDAWKKDDVHRRRHCVVADGHKKIRPRVLDRLTLLGVYRPGDHMKDVVDNKPVTAHLFEHTATFGLDPNLHFRYPDKGVVPTQILFCMKEKNINSHRWFFNAFGKRLQAGSEEYISSLKDVRPRLERRRCMWACGEIAAYKDKHWPSLLNPLVSAQNFEYKIANFLDKPTESLFGYISVLPGAFSAYRYIALQNDKQGCGPLASYSKGEVLHGRDTNIFSAWLKMVLRYVKSVSAETDVPDALPEFIGQRRRCSTVPSLTQLMRSHIWARFCVRGTAWHERYRQSWRRSTISSIWSQRGLLLATSILTSSLENDSFGVPGIQYFNAVVQFVMGSIVVACFLFSMGNRPRASKWKCKLSAILLSCLLVYMIACAVFCAIRAARSGGTVYNTMVSSVVITYGVYVLSSLLALDLWHIFRSFIPYLLLSPTYINILNVYAFCNLDDISWGTKQDTEMETDLGAATHDSNAGIEFEVPSDVALEQDVPFTIQVCSSETMMKLMPCIETSGYPRPDALYSPA</sequence>
<dbReference type="EC" id="2.4.1.16" evidence="5"/>
<keyword evidence="2 5" id="KW-0812">Transmembrane</keyword>
<dbReference type="EMBL" id="KB467965">
    <property type="protein sequence ID" value="PCH39198.1"/>
    <property type="molecule type" value="Genomic_DNA"/>
</dbReference>
<comment type="subcellular location">
    <subcellularLocation>
        <location evidence="5">Cell membrane</location>
        <topology evidence="5">Multi-pass membrane protein</topology>
    </subcellularLocation>
    <subcellularLocation>
        <location evidence="1">Membrane</location>
        <topology evidence="1">Multi-pass membrane protein</topology>
    </subcellularLocation>
</comment>
<evidence type="ECO:0000313" key="8">
    <source>
        <dbReference type="Proteomes" id="UP000218811"/>
    </source>
</evidence>
<evidence type="ECO:0000256" key="1">
    <source>
        <dbReference type="ARBA" id="ARBA00004141"/>
    </source>
</evidence>
<keyword evidence="5 7" id="KW-0808">Transferase</keyword>
<dbReference type="AlphaFoldDB" id="A0A2H3JN82"/>
<feature type="compositionally biased region" description="Polar residues" evidence="6">
    <location>
        <begin position="43"/>
        <end position="52"/>
    </location>
</feature>
<reference evidence="7 8" key="1">
    <citation type="journal article" date="2012" name="Science">
        <title>The Paleozoic origin of enzymatic lignin decomposition reconstructed from 31 fungal genomes.</title>
        <authorList>
            <person name="Floudas D."/>
            <person name="Binder M."/>
            <person name="Riley R."/>
            <person name="Barry K."/>
            <person name="Blanchette R.A."/>
            <person name="Henrissat B."/>
            <person name="Martinez A.T."/>
            <person name="Otillar R."/>
            <person name="Spatafora J.W."/>
            <person name="Yadav J.S."/>
            <person name="Aerts A."/>
            <person name="Benoit I."/>
            <person name="Boyd A."/>
            <person name="Carlson A."/>
            <person name="Copeland A."/>
            <person name="Coutinho P.M."/>
            <person name="de Vries R.P."/>
            <person name="Ferreira P."/>
            <person name="Findley K."/>
            <person name="Foster B."/>
            <person name="Gaskell J."/>
            <person name="Glotzer D."/>
            <person name="Gorecki P."/>
            <person name="Heitman J."/>
            <person name="Hesse C."/>
            <person name="Hori C."/>
            <person name="Igarashi K."/>
            <person name="Jurgens J.A."/>
            <person name="Kallen N."/>
            <person name="Kersten P."/>
            <person name="Kohler A."/>
            <person name="Kuees U."/>
            <person name="Kumar T.K.A."/>
            <person name="Kuo A."/>
            <person name="LaButti K."/>
            <person name="Larrondo L.F."/>
            <person name="Lindquist E."/>
            <person name="Ling A."/>
            <person name="Lombard V."/>
            <person name="Lucas S."/>
            <person name="Lundell T."/>
            <person name="Martin R."/>
            <person name="McLaughlin D.J."/>
            <person name="Morgenstern I."/>
            <person name="Morin E."/>
            <person name="Murat C."/>
            <person name="Nagy L.G."/>
            <person name="Nolan M."/>
            <person name="Ohm R.A."/>
            <person name="Patyshakuliyeva A."/>
            <person name="Rokas A."/>
            <person name="Ruiz-Duenas F.J."/>
            <person name="Sabat G."/>
            <person name="Salamov A."/>
            <person name="Samejima M."/>
            <person name="Schmutz J."/>
            <person name="Slot J.C."/>
            <person name="St John F."/>
            <person name="Stenlid J."/>
            <person name="Sun H."/>
            <person name="Sun S."/>
            <person name="Syed K."/>
            <person name="Tsang A."/>
            <person name="Wiebenga A."/>
            <person name="Young D."/>
            <person name="Pisabarro A."/>
            <person name="Eastwood D.C."/>
            <person name="Martin F."/>
            <person name="Cullen D."/>
            <person name="Grigoriev I.V."/>
            <person name="Hibbett D.S."/>
        </authorList>
    </citation>
    <scope>NUCLEOTIDE SEQUENCE [LARGE SCALE GENOMIC DNA]</scope>
    <source>
        <strain evidence="7 8">MD-104</strain>
    </source>
</reference>
<protein>
    <recommendedName>
        <fullName evidence="5">Chitin synthase</fullName>
        <ecNumber evidence="5">2.4.1.16</ecNumber>
    </recommendedName>
</protein>
<keyword evidence="3 5" id="KW-0472">Membrane</keyword>
<evidence type="ECO:0000256" key="5">
    <source>
        <dbReference type="RuleBase" id="RU366040"/>
    </source>
</evidence>
<keyword evidence="5" id="KW-1133">Transmembrane helix</keyword>
<dbReference type="PANTHER" id="PTHR22914:SF38">
    <property type="entry name" value="CHITIN SYNTHASE 2"/>
    <property type="match status" value="1"/>
</dbReference>
<feature type="region of interest" description="Disordered" evidence="6">
    <location>
        <begin position="199"/>
        <end position="218"/>
    </location>
</feature>
<feature type="region of interest" description="Disordered" evidence="6">
    <location>
        <begin position="1"/>
        <end position="87"/>
    </location>
</feature>
<dbReference type="GO" id="GO:0030428">
    <property type="term" value="C:cell septum"/>
    <property type="evidence" value="ECO:0007669"/>
    <property type="project" value="TreeGrafter"/>
</dbReference>
<comment type="similarity">
    <text evidence="5">Belongs to the chitin synthase family.</text>
</comment>
<proteinExistence type="inferred from homology"/>
<dbReference type="GO" id="GO:0071555">
    <property type="term" value="P:cell wall organization"/>
    <property type="evidence" value="ECO:0007669"/>
    <property type="project" value="UniProtKB-KW"/>
</dbReference>
<keyword evidence="5" id="KW-0961">Cell wall biogenesis/degradation</keyword>
<evidence type="ECO:0000256" key="6">
    <source>
        <dbReference type="SAM" id="MobiDB-lite"/>
    </source>
</evidence>
<accession>A0A2H3JN82</accession>
<gene>
    <name evidence="7" type="ORF">WOLCODRAFT_146882</name>
</gene>
<feature type="transmembrane region" description="Helical" evidence="5">
    <location>
        <begin position="706"/>
        <end position="730"/>
    </location>
</feature>
<dbReference type="OrthoDB" id="26569at2759"/>
<feature type="transmembrane region" description="Helical" evidence="5">
    <location>
        <begin position="672"/>
        <end position="694"/>
    </location>
</feature>
<evidence type="ECO:0000256" key="4">
    <source>
        <dbReference type="ARBA" id="ARBA00048014"/>
    </source>
</evidence>
<organism evidence="7 8">
    <name type="scientific">Wolfiporia cocos (strain MD-104)</name>
    <name type="common">Brown rot fungus</name>
    <dbReference type="NCBI Taxonomy" id="742152"/>
    <lineage>
        <taxon>Eukaryota</taxon>
        <taxon>Fungi</taxon>
        <taxon>Dikarya</taxon>
        <taxon>Basidiomycota</taxon>
        <taxon>Agaricomycotina</taxon>
        <taxon>Agaricomycetes</taxon>
        <taxon>Polyporales</taxon>
        <taxon>Phaeolaceae</taxon>
        <taxon>Wolfiporia</taxon>
    </lineage>
</organism>
<keyword evidence="8" id="KW-1185">Reference proteome</keyword>
<evidence type="ECO:0000256" key="3">
    <source>
        <dbReference type="ARBA" id="ARBA00023136"/>
    </source>
</evidence>
<feature type="region of interest" description="Disordered" evidence="6">
    <location>
        <begin position="231"/>
        <end position="314"/>
    </location>
</feature>
<keyword evidence="5" id="KW-1003">Cell membrane</keyword>
<comment type="catalytic activity">
    <reaction evidence="4 5">
        <text>[(1-&gt;4)-N-acetyl-beta-D-glucosaminyl](n) + UDP-N-acetyl-alpha-D-glucosamine = [(1-&gt;4)-N-acetyl-beta-D-glucosaminyl](n+1) + UDP + H(+)</text>
        <dbReference type="Rhea" id="RHEA:16637"/>
        <dbReference type="Rhea" id="RHEA-COMP:9593"/>
        <dbReference type="Rhea" id="RHEA-COMP:9595"/>
        <dbReference type="ChEBI" id="CHEBI:15378"/>
        <dbReference type="ChEBI" id="CHEBI:17029"/>
        <dbReference type="ChEBI" id="CHEBI:57705"/>
        <dbReference type="ChEBI" id="CHEBI:58223"/>
        <dbReference type="EC" id="2.4.1.16"/>
    </reaction>
</comment>
<dbReference type="STRING" id="742152.A0A2H3JN82"/>
<evidence type="ECO:0000313" key="7">
    <source>
        <dbReference type="EMBL" id="PCH39198.1"/>
    </source>
</evidence>
<dbReference type="PANTHER" id="PTHR22914">
    <property type="entry name" value="CHITIN SYNTHASE"/>
    <property type="match status" value="1"/>
</dbReference>
<feature type="transmembrane region" description="Helical" evidence="5">
    <location>
        <begin position="736"/>
        <end position="759"/>
    </location>
</feature>
<dbReference type="GO" id="GO:0006031">
    <property type="term" value="P:chitin biosynthetic process"/>
    <property type="evidence" value="ECO:0007669"/>
    <property type="project" value="UniProtKB-UniRule"/>
</dbReference>
<dbReference type="Pfam" id="PF01644">
    <property type="entry name" value="Chitin_synth_1"/>
    <property type="match status" value="1"/>
</dbReference>
<comment type="function">
    <text evidence="5">Polymerizes chitin, a structural polymer of the cell wall and septum, by transferring the sugar moiety of UDP-GlcNAc to the non-reducing end of the growing chitin polymer.</text>
</comment>
<dbReference type="GO" id="GO:0005886">
    <property type="term" value="C:plasma membrane"/>
    <property type="evidence" value="ECO:0007669"/>
    <property type="project" value="UniProtKB-SubCell"/>
</dbReference>
<dbReference type="InterPro" id="IPR004835">
    <property type="entry name" value="Chitin_synth"/>
</dbReference>
<keyword evidence="5" id="KW-0328">Glycosyltransferase</keyword>
<evidence type="ECO:0000256" key="2">
    <source>
        <dbReference type="ARBA" id="ARBA00022692"/>
    </source>
</evidence>
<dbReference type="GO" id="GO:0004100">
    <property type="term" value="F:chitin synthase activity"/>
    <property type="evidence" value="ECO:0007669"/>
    <property type="project" value="UniProtKB-UniRule"/>
</dbReference>
<name>A0A2H3JN82_WOLCO</name>